<sequence length="239" mass="25169">MRERAKGWFIFSTRQSLQDDCGAAGSPSTDREPRGAPPPSQARAQSAAARRGVRGERLMLALPRRPARPLWPRGNEPKPSSSLRSPGPDGPLGRKARQPPDRAATAPLRPDPAPPPAGARGVQRHRQPRRPSTHRHPPLPAAGHDPPLASLPEPCRGSGAGDEFRRAAGGAERSTSRTHPAELRRWAGPGRDPGALVTPTRGGGASGHARGHRRSPPTWVSAAHRASAGGGTRPPSPPG</sequence>
<dbReference type="AlphaFoldDB" id="A0A8B7RTW5"/>
<organism evidence="2 3">
    <name type="scientific">Hipposideros armiger</name>
    <name type="common">Great Himalayan leaf-nosed bat</name>
    <dbReference type="NCBI Taxonomy" id="186990"/>
    <lineage>
        <taxon>Eukaryota</taxon>
        <taxon>Metazoa</taxon>
        <taxon>Chordata</taxon>
        <taxon>Craniata</taxon>
        <taxon>Vertebrata</taxon>
        <taxon>Euteleostomi</taxon>
        <taxon>Mammalia</taxon>
        <taxon>Eutheria</taxon>
        <taxon>Laurasiatheria</taxon>
        <taxon>Chiroptera</taxon>
        <taxon>Yinpterochiroptera</taxon>
        <taxon>Rhinolophoidea</taxon>
        <taxon>Hipposideridae</taxon>
        <taxon>Hipposideros</taxon>
    </lineage>
</organism>
<protein>
    <submittedName>
        <fullName evidence="3">Proline-rich protein 2-like</fullName>
    </submittedName>
</protein>
<proteinExistence type="predicted"/>
<dbReference type="RefSeq" id="XP_019504432.1">
    <property type="nucleotide sequence ID" value="XM_019648887.1"/>
</dbReference>
<dbReference type="KEGG" id="hai:109386038"/>
<gene>
    <name evidence="3" type="primary">LOC109386038</name>
</gene>
<reference evidence="3" key="1">
    <citation type="submission" date="2025-08" db="UniProtKB">
        <authorList>
            <consortium name="RefSeq"/>
        </authorList>
    </citation>
    <scope>IDENTIFICATION</scope>
    <source>
        <tissue evidence="3">Muscle</tissue>
    </source>
</reference>
<evidence type="ECO:0000313" key="2">
    <source>
        <dbReference type="Proteomes" id="UP000694851"/>
    </source>
</evidence>
<feature type="compositionally biased region" description="Basic residues" evidence="1">
    <location>
        <begin position="122"/>
        <end position="137"/>
    </location>
</feature>
<feature type="compositionally biased region" description="Low complexity" evidence="1">
    <location>
        <begin position="58"/>
        <end position="73"/>
    </location>
</feature>
<dbReference type="Proteomes" id="UP000694851">
    <property type="component" value="Unplaced"/>
</dbReference>
<evidence type="ECO:0000256" key="1">
    <source>
        <dbReference type="SAM" id="MobiDB-lite"/>
    </source>
</evidence>
<keyword evidence="2" id="KW-1185">Reference proteome</keyword>
<dbReference type="GeneID" id="109386038"/>
<evidence type="ECO:0000313" key="3">
    <source>
        <dbReference type="RefSeq" id="XP_019504432.1"/>
    </source>
</evidence>
<accession>A0A8B7RTW5</accession>
<feature type="compositionally biased region" description="Low complexity" evidence="1">
    <location>
        <begin position="41"/>
        <end position="50"/>
    </location>
</feature>
<name>A0A8B7RTW5_HIPAR</name>
<feature type="region of interest" description="Disordered" evidence="1">
    <location>
        <begin position="1"/>
        <end position="239"/>
    </location>
</feature>